<name>A0A081KEY6_9GAMM</name>
<gene>
    <name evidence="1" type="ORF">GV64_20040</name>
</gene>
<dbReference type="Proteomes" id="UP000027997">
    <property type="component" value="Unassembled WGS sequence"/>
</dbReference>
<evidence type="ECO:0000313" key="1">
    <source>
        <dbReference type="EMBL" id="KEI72712.1"/>
    </source>
</evidence>
<organism evidence="1 2">
    <name type="scientific">Endozoicomonas elysicola</name>
    <dbReference type="NCBI Taxonomy" id="305900"/>
    <lineage>
        <taxon>Bacteria</taxon>
        <taxon>Pseudomonadati</taxon>
        <taxon>Pseudomonadota</taxon>
        <taxon>Gammaproteobacteria</taxon>
        <taxon>Oceanospirillales</taxon>
        <taxon>Endozoicomonadaceae</taxon>
        <taxon>Endozoicomonas</taxon>
    </lineage>
</organism>
<reference evidence="1 2" key="1">
    <citation type="submission" date="2014-06" db="EMBL/GenBank/DDBJ databases">
        <title>Whole Genome Sequences of Three Symbiotic Endozoicomonas Bacteria.</title>
        <authorList>
            <person name="Neave M.J."/>
            <person name="Apprill A."/>
            <person name="Voolstra C.R."/>
        </authorList>
    </citation>
    <scope>NUCLEOTIDE SEQUENCE [LARGE SCALE GENOMIC DNA]</scope>
    <source>
        <strain evidence="1 2">DSM 22380</strain>
    </source>
</reference>
<dbReference type="EMBL" id="JOJP01000001">
    <property type="protein sequence ID" value="KEI72712.1"/>
    <property type="molecule type" value="Genomic_DNA"/>
</dbReference>
<keyword evidence="2" id="KW-1185">Reference proteome</keyword>
<sequence>MPNPLYMLEYLEYAGIDIKPLIDEKAIKKEYLRQIYRVDSREKILDSKGKVIGKSSSPRNLH</sequence>
<accession>A0A081KEY6</accession>
<protein>
    <submittedName>
        <fullName evidence="1">Uncharacterized protein</fullName>
    </submittedName>
</protein>
<comment type="caution">
    <text evidence="1">The sequence shown here is derived from an EMBL/GenBank/DDBJ whole genome shotgun (WGS) entry which is preliminary data.</text>
</comment>
<dbReference type="RefSeq" id="WP_020581378.1">
    <property type="nucleotide sequence ID" value="NZ_JOJP01000001.1"/>
</dbReference>
<proteinExistence type="predicted"/>
<evidence type="ECO:0000313" key="2">
    <source>
        <dbReference type="Proteomes" id="UP000027997"/>
    </source>
</evidence>
<dbReference type="AlphaFoldDB" id="A0A081KEY6"/>